<dbReference type="AlphaFoldDB" id="X6PFF9"/>
<feature type="non-terminal residue" evidence="1">
    <location>
        <position position="1"/>
    </location>
</feature>
<dbReference type="EMBL" id="ASPP01000222">
    <property type="protein sequence ID" value="ETO36838.1"/>
    <property type="molecule type" value="Genomic_DNA"/>
</dbReference>
<dbReference type="InterPro" id="IPR002591">
    <property type="entry name" value="Phosphodiest/P_Trfase"/>
</dbReference>
<dbReference type="Proteomes" id="UP000023152">
    <property type="component" value="Unassembled WGS sequence"/>
</dbReference>
<reference evidence="1 2" key="1">
    <citation type="journal article" date="2013" name="Curr. Biol.">
        <title>The Genome of the Foraminiferan Reticulomyxa filosa.</title>
        <authorList>
            <person name="Glockner G."/>
            <person name="Hulsmann N."/>
            <person name="Schleicher M."/>
            <person name="Noegel A.A."/>
            <person name="Eichinger L."/>
            <person name="Gallinger C."/>
            <person name="Pawlowski J."/>
            <person name="Sierra R."/>
            <person name="Euteneuer U."/>
            <person name="Pillet L."/>
            <person name="Moustafa A."/>
            <person name="Platzer M."/>
            <person name="Groth M."/>
            <person name="Szafranski K."/>
            <person name="Schliwa M."/>
        </authorList>
    </citation>
    <scope>NUCLEOTIDE SEQUENCE [LARGE SCALE GENOMIC DNA]</scope>
</reference>
<dbReference type="CDD" id="cd16018">
    <property type="entry name" value="Enpp"/>
    <property type="match status" value="1"/>
</dbReference>
<dbReference type="PANTHER" id="PTHR10151:SF120">
    <property type="entry name" value="BIS(5'-ADENOSYL)-TRIPHOSPHATASE"/>
    <property type="match status" value="1"/>
</dbReference>
<dbReference type="Gene3D" id="3.40.720.10">
    <property type="entry name" value="Alkaline Phosphatase, subunit A"/>
    <property type="match status" value="1"/>
</dbReference>
<name>X6PFF9_RETFI</name>
<organism evidence="1 2">
    <name type="scientific">Reticulomyxa filosa</name>
    <dbReference type="NCBI Taxonomy" id="46433"/>
    <lineage>
        <taxon>Eukaryota</taxon>
        <taxon>Sar</taxon>
        <taxon>Rhizaria</taxon>
        <taxon>Retaria</taxon>
        <taxon>Foraminifera</taxon>
        <taxon>Monothalamids</taxon>
        <taxon>Reticulomyxidae</taxon>
        <taxon>Reticulomyxa</taxon>
    </lineage>
</organism>
<keyword evidence="2" id="KW-1185">Reference proteome</keyword>
<dbReference type="Pfam" id="PF01663">
    <property type="entry name" value="Phosphodiest"/>
    <property type="match status" value="1"/>
</dbReference>
<dbReference type="SUPFAM" id="SSF53649">
    <property type="entry name" value="Alkaline phosphatase-like"/>
    <property type="match status" value="1"/>
</dbReference>
<dbReference type="InterPro" id="IPR017850">
    <property type="entry name" value="Alkaline_phosphatase_core_sf"/>
</dbReference>
<dbReference type="PANTHER" id="PTHR10151">
    <property type="entry name" value="ECTONUCLEOTIDE PYROPHOSPHATASE/PHOSPHODIESTERASE"/>
    <property type="match status" value="1"/>
</dbReference>
<accession>X6PFF9</accession>
<gene>
    <name evidence="1" type="ORF">RFI_00225</name>
</gene>
<comment type="caution">
    <text evidence="1">The sequence shown here is derived from an EMBL/GenBank/DDBJ whole genome shotgun (WGS) entry which is preliminary data.</text>
</comment>
<dbReference type="OrthoDB" id="415411at2759"/>
<dbReference type="GO" id="GO:0016787">
    <property type="term" value="F:hydrolase activity"/>
    <property type="evidence" value="ECO:0007669"/>
    <property type="project" value="UniProtKB-ARBA"/>
</dbReference>
<evidence type="ECO:0000313" key="1">
    <source>
        <dbReference type="EMBL" id="ETO36838.1"/>
    </source>
</evidence>
<sequence>KKKKKKKIVINNNLLVLPLALLNSFYDRELNAYFNGGVADTKGVWYRGTPLWSTVHHNGNEKLGLKSAVMFWVGSAHNCSGRGYPDWYMPYDESYPFTQRIDKIIDLMNTKQYQLLMLYFEEPDSTGHGYGPFSTQTANAVQMMDGYIGYLLSEMDKYNLSETTDVLLLSDHGMAGVSDTQLIEMNTTVFNPFDTAQDDFYIASYSPLFCFYLKHLNESYNITVNYWSIGSSPVLSLPNNDRSSKSGNEMISPRNGNTPFLDIINVFQIFLLSLK</sequence>
<proteinExistence type="predicted"/>
<evidence type="ECO:0000313" key="2">
    <source>
        <dbReference type="Proteomes" id="UP000023152"/>
    </source>
</evidence>
<protein>
    <submittedName>
        <fullName evidence="1">Uncharacterized protein</fullName>
    </submittedName>
</protein>